<proteinExistence type="predicted"/>
<comment type="caution">
    <text evidence="1">The sequence shown here is derived from an EMBL/GenBank/DDBJ whole genome shotgun (WGS) entry which is preliminary data.</text>
</comment>
<keyword evidence="2" id="KW-1185">Reference proteome</keyword>
<gene>
    <name evidence="1" type="ORF">RHMOL_Rhmol06G0188600</name>
</gene>
<name>A0ACC0NF95_RHOML</name>
<accession>A0ACC0NF95</accession>
<protein>
    <submittedName>
        <fullName evidence="1">Uncharacterized protein</fullName>
    </submittedName>
</protein>
<reference evidence="1" key="1">
    <citation type="submission" date="2022-02" db="EMBL/GenBank/DDBJ databases">
        <title>Plant Genome Project.</title>
        <authorList>
            <person name="Zhang R.-G."/>
        </authorList>
    </citation>
    <scope>NUCLEOTIDE SEQUENCE</scope>
    <source>
        <strain evidence="1">AT1</strain>
    </source>
</reference>
<evidence type="ECO:0000313" key="1">
    <source>
        <dbReference type="EMBL" id="KAI8551469.1"/>
    </source>
</evidence>
<dbReference type="Proteomes" id="UP001062846">
    <property type="component" value="Chromosome 6"/>
</dbReference>
<evidence type="ECO:0000313" key="2">
    <source>
        <dbReference type="Proteomes" id="UP001062846"/>
    </source>
</evidence>
<dbReference type="EMBL" id="CM046393">
    <property type="protein sequence ID" value="KAI8551469.1"/>
    <property type="molecule type" value="Genomic_DNA"/>
</dbReference>
<sequence>MGPTSEELEMLVVLRWFTHETSLRCLSCLSRDFSYITWWVMMDLRRNGDVAVQVGEIVRSQ</sequence>
<organism evidence="1 2">
    <name type="scientific">Rhododendron molle</name>
    <name type="common">Chinese azalea</name>
    <name type="synonym">Azalea mollis</name>
    <dbReference type="NCBI Taxonomy" id="49168"/>
    <lineage>
        <taxon>Eukaryota</taxon>
        <taxon>Viridiplantae</taxon>
        <taxon>Streptophyta</taxon>
        <taxon>Embryophyta</taxon>
        <taxon>Tracheophyta</taxon>
        <taxon>Spermatophyta</taxon>
        <taxon>Magnoliopsida</taxon>
        <taxon>eudicotyledons</taxon>
        <taxon>Gunneridae</taxon>
        <taxon>Pentapetalae</taxon>
        <taxon>asterids</taxon>
        <taxon>Ericales</taxon>
        <taxon>Ericaceae</taxon>
        <taxon>Ericoideae</taxon>
        <taxon>Rhodoreae</taxon>
        <taxon>Rhododendron</taxon>
    </lineage>
</organism>